<keyword evidence="2" id="KW-1185">Reference proteome</keyword>
<name>A0A4C1YGS8_EUMVA</name>
<dbReference type="AlphaFoldDB" id="A0A4C1YGS8"/>
<reference evidence="1 2" key="1">
    <citation type="journal article" date="2019" name="Commun. Biol.">
        <title>The bagworm genome reveals a unique fibroin gene that provides high tensile strength.</title>
        <authorList>
            <person name="Kono N."/>
            <person name="Nakamura H."/>
            <person name="Ohtoshi R."/>
            <person name="Tomita M."/>
            <person name="Numata K."/>
            <person name="Arakawa K."/>
        </authorList>
    </citation>
    <scope>NUCLEOTIDE SEQUENCE [LARGE SCALE GENOMIC DNA]</scope>
</reference>
<accession>A0A4C1YGS8</accession>
<comment type="caution">
    <text evidence="1">The sequence shown here is derived from an EMBL/GenBank/DDBJ whole genome shotgun (WGS) entry which is preliminary data.</text>
</comment>
<dbReference type="EMBL" id="BGZK01001242">
    <property type="protein sequence ID" value="GBP75278.1"/>
    <property type="molecule type" value="Genomic_DNA"/>
</dbReference>
<gene>
    <name evidence="1" type="ORF">EVAR_47315_1</name>
</gene>
<protein>
    <submittedName>
        <fullName evidence="1">Uncharacterized protein</fullName>
    </submittedName>
</protein>
<sequence>MKEKLRGMWFTDAQEAVPPYEKGVKATPKLKPTLAQTLCFSFRGSYLLEPSQSESSAVNVRHHPRNVEVPSRRLVLETRSKCFKLKTHWSILTWSGFELGVLRLESSDLNRWITIAPLKKFVVAITSDDALKLKRCL</sequence>
<dbReference type="Proteomes" id="UP000299102">
    <property type="component" value="Unassembled WGS sequence"/>
</dbReference>
<organism evidence="1 2">
    <name type="scientific">Eumeta variegata</name>
    <name type="common">Bagworm moth</name>
    <name type="synonym">Eumeta japonica</name>
    <dbReference type="NCBI Taxonomy" id="151549"/>
    <lineage>
        <taxon>Eukaryota</taxon>
        <taxon>Metazoa</taxon>
        <taxon>Ecdysozoa</taxon>
        <taxon>Arthropoda</taxon>
        <taxon>Hexapoda</taxon>
        <taxon>Insecta</taxon>
        <taxon>Pterygota</taxon>
        <taxon>Neoptera</taxon>
        <taxon>Endopterygota</taxon>
        <taxon>Lepidoptera</taxon>
        <taxon>Glossata</taxon>
        <taxon>Ditrysia</taxon>
        <taxon>Tineoidea</taxon>
        <taxon>Psychidae</taxon>
        <taxon>Oiketicinae</taxon>
        <taxon>Eumeta</taxon>
    </lineage>
</organism>
<evidence type="ECO:0000313" key="1">
    <source>
        <dbReference type="EMBL" id="GBP75278.1"/>
    </source>
</evidence>
<proteinExistence type="predicted"/>
<evidence type="ECO:0000313" key="2">
    <source>
        <dbReference type="Proteomes" id="UP000299102"/>
    </source>
</evidence>